<evidence type="ECO:0000313" key="3">
    <source>
        <dbReference type="Proteomes" id="UP000324104"/>
    </source>
</evidence>
<dbReference type="PANTHER" id="PTHR38600:SF1">
    <property type="entry name" value="TRANSCRIPTIONAL REGULATORY PROTEIN"/>
    <property type="match status" value="1"/>
</dbReference>
<feature type="domain" description="HTH arsR-type" evidence="1">
    <location>
        <begin position="1"/>
        <end position="94"/>
    </location>
</feature>
<organism evidence="2 3">
    <name type="scientific">Natrialba swarupiae</name>
    <dbReference type="NCBI Taxonomy" id="2448032"/>
    <lineage>
        <taxon>Archaea</taxon>
        <taxon>Methanobacteriati</taxon>
        <taxon>Methanobacteriota</taxon>
        <taxon>Stenosarchaea group</taxon>
        <taxon>Halobacteria</taxon>
        <taxon>Halobacteriales</taxon>
        <taxon>Natrialbaceae</taxon>
        <taxon>Natrialba</taxon>
    </lineage>
</organism>
<dbReference type="CDD" id="cd00090">
    <property type="entry name" value="HTH_ARSR"/>
    <property type="match status" value="1"/>
</dbReference>
<name>A0A5D5AJ62_9EURY</name>
<dbReference type="PROSITE" id="PS50987">
    <property type="entry name" value="HTH_ARSR_2"/>
    <property type="match status" value="1"/>
</dbReference>
<comment type="caution">
    <text evidence="2">The sequence shown here is derived from an EMBL/GenBank/DDBJ whole genome shotgun (WGS) entry which is preliminary data.</text>
</comment>
<dbReference type="EMBL" id="VTAW01000014">
    <property type="protein sequence ID" value="TYT61756.1"/>
    <property type="molecule type" value="Genomic_DNA"/>
</dbReference>
<sequence length="95" mass="11019">MEDILWYLLASSRGGTSRARILRALEDRPKNANQISEELDLDYTTIRHHLDVLMENNVVKKIGDGYGDVYVYTEQVKHDRETLQEILETVDPQES</sequence>
<dbReference type="Gene3D" id="1.10.10.10">
    <property type="entry name" value="Winged helix-like DNA-binding domain superfamily/Winged helix DNA-binding domain"/>
    <property type="match status" value="1"/>
</dbReference>
<accession>A0A5D5AJ62</accession>
<dbReference type="Proteomes" id="UP000324104">
    <property type="component" value="Unassembled WGS sequence"/>
</dbReference>
<evidence type="ECO:0000259" key="1">
    <source>
        <dbReference type="PROSITE" id="PS50987"/>
    </source>
</evidence>
<dbReference type="SMART" id="SM00418">
    <property type="entry name" value="HTH_ARSR"/>
    <property type="match status" value="1"/>
</dbReference>
<dbReference type="InterPro" id="IPR001845">
    <property type="entry name" value="HTH_ArsR_DNA-bd_dom"/>
</dbReference>
<gene>
    <name evidence="2" type="ORF">FYC77_12075</name>
</gene>
<keyword evidence="3" id="KW-1185">Reference proteome</keyword>
<proteinExistence type="predicted"/>
<dbReference type="SUPFAM" id="SSF46785">
    <property type="entry name" value="Winged helix' DNA-binding domain"/>
    <property type="match status" value="1"/>
</dbReference>
<dbReference type="InterPro" id="IPR036390">
    <property type="entry name" value="WH_DNA-bd_sf"/>
</dbReference>
<dbReference type="InterPro" id="IPR036388">
    <property type="entry name" value="WH-like_DNA-bd_sf"/>
</dbReference>
<protein>
    <submittedName>
        <fullName evidence="2">Winged helix-turn-helix transcriptional regulator</fullName>
    </submittedName>
</protein>
<evidence type="ECO:0000313" key="2">
    <source>
        <dbReference type="EMBL" id="TYT61756.1"/>
    </source>
</evidence>
<reference evidence="2 3" key="1">
    <citation type="submission" date="2019-08" db="EMBL/GenBank/DDBJ databases">
        <title>Archaea genome.</title>
        <authorList>
            <person name="Kajale S."/>
            <person name="Shouche Y."/>
            <person name="Deshpande N."/>
            <person name="Sharma A."/>
        </authorList>
    </citation>
    <scope>NUCLEOTIDE SEQUENCE [LARGE SCALE GENOMIC DNA]</scope>
    <source>
        <strain evidence="2 3">ESP3B_9</strain>
    </source>
</reference>
<dbReference type="InterPro" id="IPR011991">
    <property type="entry name" value="ArsR-like_HTH"/>
</dbReference>
<dbReference type="AlphaFoldDB" id="A0A5D5AJ62"/>
<dbReference type="GO" id="GO:0003700">
    <property type="term" value="F:DNA-binding transcription factor activity"/>
    <property type="evidence" value="ECO:0007669"/>
    <property type="project" value="InterPro"/>
</dbReference>
<dbReference type="RefSeq" id="WP_149081743.1">
    <property type="nucleotide sequence ID" value="NZ_VTAW01000014.1"/>
</dbReference>
<dbReference type="PANTHER" id="PTHR38600">
    <property type="entry name" value="TRANSCRIPTIONAL REGULATORY PROTEIN"/>
    <property type="match status" value="1"/>
</dbReference>
<dbReference type="Pfam" id="PF01022">
    <property type="entry name" value="HTH_5"/>
    <property type="match status" value="1"/>
</dbReference>